<keyword evidence="2" id="KW-1185">Reference proteome</keyword>
<accession>A0A9X0HNZ7</accession>
<dbReference type="EMBL" id="LNAL01000003">
    <property type="protein sequence ID" value="KUG09540.1"/>
    <property type="molecule type" value="Genomic_DNA"/>
</dbReference>
<name>A0A9X0HNZ7_SOLP1</name>
<evidence type="ECO:0008006" key="3">
    <source>
        <dbReference type="Google" id="ProtNLM"/>
    </source>
</evidence>
<dbReference type="Gene3D" id="3.40.50.2000">
    <property type="entry name" value="Glycogen Phosphorylase B"/>
    <property type="match status" value="2"/>
</dbReference>
<proteinExistence type="predicted"/>
<organism evidence="1 2">
    <name type="scientific">Solirubrum puertoriconensis</name>
    <dbReference type="NCBI Taxonomy" id="1751427"/>
    <lineage>
        <taxon>Bacteria</taxon>
        <taxon>Pseudomonadati</taxon>
        <taxon>Bacteroidota</taxon>
        <taxon>Cytophagia</taxon>
        <taxon>Cytophagales</taxon>
    </lineage>
</organism>
<gene>
    <name evidence="1" type="ORF">ASU33_17680</name>
</gene>
<evidence type="ECO:0000313" key="1">
    <source>
        <dbReference type="EMBL" id="KUG09540.1"/>
    </source>
</evidence>
<dbReference type="PANTHER" id="PTHR12526:SF637">
    <property type="entry name" value="GLYCOSYLTRANSFERASE EPSF-RELATED"/>
    <property type="match status" value="1"/>
</dbReference>
<protein>
    <recommendedName>
        <fullName evidence="3">Glycosyl transferase family 1 domain-containing protein</fullName>
    </recommendedName>
</protein>
<reference evidence="1 2" key="1">
    <citation type="submission" date="2015-11" db="EMBL/GenBank/DDBJ databases">
        <title>Solirubrum puertoriconensis gen. nov. an environmental bacteria isolated in Puerto Rico.</title>
        <authorList>
            <person name="Cuebas-Irizarry M.F."/>
            <person name="Montalvo-Rodriguez R."/>
        </authorList>
    </citation>
    <scope>NUCLEOTIDE SEQUENCE [LARGE SCALE GENOMIC DNA]</scope>
    <source>
        <strain evidence="1 2">MC1A</strain>
    </source>
</reference>
<dbReference type="Proteomes" id="UP000054223">
    <property type="component" value="Unassembled WGS sequence"/>
</dbReference>
<comment type="caution">
    <text evidence="1">The sequence shown here is derived from an EMBL/GenBank/DDBJ whole genome shotgun (WGS) entry which is preliminary data.</text>
</comment>
<dbReference type="PANTHER" id="PTHR12526">
    <property type="entry name" value="GLYCOSYLTRANSFERASE"/>
    <property type="match status" value="1"/>
</dbReference>
<dbReference type="CDD" id="cd03801">
    <property type="entry name" value="GT4_PimA-like"/>
    <property type="match status" value="1"/>
</dbReference>
<dbReference type="Pfam" id="PF13692">
    <property type="entry name" value="Glyco_trans_1_4"/>
    <property type="match status" value="1"/>
</dbReference>
<evidence type="ECO:0000313" key="2">
    <source>
        <dbReference type="Proteomes" id="UP000054223"/>
    </source>
</evidence>
<dbReference type="AlphaFoldDB" id="A0A9X0HNZ7"/>
<dbReference type="SUPFAM" id="SSF53756">
    <property type="entry name" value="UDP-Glycosyltransferase/glycogen phosphorylase"/>
    <property type="match status" value="1"/>
</dbReference>
<sequence>MLDISKKELNYIEKRALNKAALVCYSSAWAARSAYEDYGIDTSKIAVIPFGSNYPNPPAAGTDVKEDTPTETCRLFFLGGEWERKGGKIAYDAMVSLNAMGLKTTLTVVGCRPPAEEAHLYQHPGFATLPYLNMDSPADLQRLDDLFRSAHFFLLPSRAECAAIAFADANAFGLPVVTTDVGGISSFVVEGESGVMLPLSATGSDFATAIFEIFNDKQRYARMRIGARSRYETTLNWDKWAQGLLAQLVQRSIIEQSEQFCASTSA</sequence>